<dbReference type="EMBL" id="JBHSFA010000007">
    <property type="protein sequence ID" value="MFC4542498.1"/>
    <property type="molecule type" value="Genomic_DNA"/>
</dbReference>
<evidence type="ECO:0000256" key="1">
    <source>
        <dbReference type="SAM" id="MobiDB-lite"/>
    </source>
</evidence>
<accession>A0ABD5PPX4</accession>
<proteinExistence type="predicted"/>
<dbReference type="RefSeq" id="WP_250140802.1">
    <property type="nucleotide sequence ID" value="NZ_JALIQP010000002.1"/>
</dbReference>
<gene>
    <name evidence="2" type="ORF">ACFO5R_11275</name>
</gene>
<dbReference type="InterPro" id="IPR043833">
    <property type="entry name" value="DUF5810"/>
</dbReference>
<feature type="compositionally biased region" description="Acidic residues" evidence="1">
    <location>
        <begin position="117"/>
        <end position="139"/>
    </location>
</feature>
<organism evidence="2 3">
    <name type="scientific">Halosolutus amylolyticus</name>
    <dbReference type="NCBI Taxonomy" id="2932267"/>
    <lineage>
        <taxon>Archaea</taxon>
        <taxon>Methanobacteriati</taxon>
        <taxon>Methanobacteriota</taxon>
        <taxon>Stenosarchaea group</taxon>
        <taxon>Halobacteria</taxon>
        <taxon>Halobacteriales</taxon>
        <taxon>Natrialbaceae</taxon>
        <taxon>Halosolutus</taxon>
    </lineage>
</organism>
<evidence type="ECO:0000313" key="2">
    <source>
        <dbReference type="EMBL" id="MFC4542498.1"/>
    </source>
</evidence>
<dbReference type="Pfam" id="PF19126">
    <property type="entry name" value="DUF5810"/>
    <property type="match status" value="1"/>
</dbReference>
<dbReference type="Proteomes" id="UP001595898">
    <property type="component" value="Unassembled WGS sequence"/>
</dbReference>
<reference evidence="2 3" key="1">
    <citation type="journal article" date="2019" name="Int. J. Syst. Evol. Microbiol.">
        <title>The Global Catalogue of Microorganisms (GCM) 10K type strain sequencing project: providing services to taxonomists for standard genome sequencing and annotation.</title>
        <authorList>
            <consortium name="The Broad Institute Genomics Platform"/>
            <consortium name="The Broad Institute Genome Sequencing Center for Infectious Disease"/>
            <person name="Wu L."/>
            <person name="Ma J."/>
        </authorList>
    </citation>
    <scope>NUCLEOTIDE SEQUENCE [LARGE SCALE GENOMIC DNA]</scope>
    <source>
        <strain evidence="2 3">WLHS5</strain>
    </source>
</reference>
<comment type="caution">
    <text evidence="2">The sequence shown here is derived from an EMBL/GenBank/DDBJ whole genome shotgun (WGS) entry which is preliminary data.</text>
</comment>
<keyword evidence="3" id="KW-1185">Reference proteome</keyword>
<protein>
    <submittedName>
        <fullName evidence="2">DUF5810 domain-containing protein</fullName>
    </submittedName>
</protein>
<evidence type="ECO:0000313" key="3">
    <source>
        <dbReference type="Proteomes" id="UP001595898"/>
    </source>
</evidence>
<feature type="compositionally biased region" description="Basic and acidic residues" evidence="1">
    <location>
        <begin position="69"/>
        <end position="84"/>
    </location>
</feature>
<sequence length="139" mass="15053">MGYACPVCDAEQADAEHLANHLAVTAALGRADHRDWLEEHAPDWADRGPEDLGTIVSEYAPEIETPEFESGHGHEPTFEDELARQSRGPGRGALTSEAEGVLEEARELTRQMQAGDAESDDRDGTDGEPEPESGENENA</sequence>
<name>A0ABD5PPX4_9EURY</name>
<dbReference type="AlphaFoldDB" id="A0ABD5PPX4"/>
<feature type="region of interest" description="Disordered" evidence="1">
    <location>
        <begin position="66"/>
        <end position="139"/>
    </location>
</feature>